<dbReference type="AlphaFoldDB" id="A0A075GCK6"/>
<keyword evidence="1" id="KW-0472">Membrane</keyword>
<evidence type="ECO:0000256" key="1">
    <source>
        <dbReference type="SAM" id="Phobius"/>
    </source>
</evidence>
<sequence length="136" mass="16184">MKITTFFSNLKPFTITYISVIAFSNFVFMLFSQTIRDIIWSFFKEAGVAVILAIVFVFAFTWMLKARPHKTPKMYFVQIFDVYGKMYEMDGLRTEFKNHDVAWSFMKSYKKSYPLYNFALTSQNKASSKKIIYRYI</sequence>
<feature type="transmembrane region" description="Helical" evidence="1">
    <location>
        <begin position="38"/>
        <end position="64"/>
    </location>
</feature>
<evidence type="ECO:0000313" key="2">
    <source>
        <dbReference type="EMBL" id="AIE99786.1"/>
    </source>
</evidence>
<name>A0A075GCK6_9ARCH</name>
<keyword evidence="1" id="KW-0812">Transmembrane</keyword>
<dbReference type="EMBL" id="KF900573">
    <property type="protein sequence ID" value="AIE99786.1"/>
    <property type="molecule type" value="Genomic_DNA"/>
</dbReference>
<organism evidence="2">
    <name type="scientific">uncultured marine thaumarchaeote KM3_11_E10</name>
    <dbReference type="NCBI Taxonomy" id="1455991"/>
    <lineage>
        <taxon>Archaea</taxon>
        <taxon>Nitrososphaerota</taxon>
        <taxon>environmental samples</taxon>
    </lineage>
</organism>
<reference evidence="2" key="1">
    <citation type="journal article" date="2014" name="Genome Biol. Evol.">
        <title>Pangenome evidence for extensive interdomain horizontal transfer affecting lineage core and shell genes in uncultured planktonic thaumarchaeota and euryarchaeota.</title>
        <authorList>
            <person name="Deschamps P."/>
            <person name="Zivanovic Y."/>
            <person name="Moreira D."/>
            <person name="Rodriguez-Valera F."/>
            <person name="Lopez-Garcia P."/>
        </authorList>
    </citation>
    <scope>NUCLEOTIDE SEQUENCE</scope>
</reference>
<proteinExistence type="predicted"/>
<feature type="transmembrane region" description="Helical" evidence="1">
    <location>
        <begin position="12"/>
        <end position="32"/>
    </location>
</feature>
<protein>
    <submittedName>
        <fullName evidence="2">Uncharacterized protein</fullName>
    </submittedName>
</protein>
<keyword evidence="1" id="KW-1133">Transmembrane helix</keyword>
<accession>A0A075GCK6</accession>